<name>A0ABU5ITB1_9BACI</name>
<gene>
    <name evidence="1" type="ORF">SM124_01395</name>
</gene>
<proteinExistence type="predicted"/>
<organism evidence="1 2">
    <name type="scientific">Robertmurraya mangrovi</name>
    <dbReference type="NCBI Taxonomy" id="3098077"/>
    <lineage>
        <taxon>Bacteria</taxon>
        <taxon>Bacillati</taxon>
        <taxon>Bacillota</taxon>
        <taxon>Bacilli</taxon>
        <taxon>Bacillales</taxon>
        <taxon>Bacillaceae</taxon>
        <taxon>Robertmurraya</taxon>
    </lineage>
</organism>
<dbReference type="EMBL" id="JAXOFX010000001">
    <property type="protein sequence ID" value="MDZ5470393.1"/>
    <property type="molecule type" value="Genomic_DNA"/>
</dbReference>
<evidence type="ECO:0000313" key="2">
    <source>
        <dbReference type="Proteomes" id="UP001290455"/>
    </source>
</evidence>
<dbReference type="Proteomes" id="UP001290455">
    <property type="component" value="Unassembled WGS sequence"/>
</dbReference>
<keyword evidence="2" id="KW-1185">Reference proteome</keyword>
<reference evidence="1 2" key="1">
    <citation type="submission" date="2023-11" db="EMBL/GenBank/DDBJ databases">
        <title>Bacillus jintuensis, isolated from a mudflat on the Beibu Gulf coast.</title>
        <authorList>
            <person name="Li M."/>
        </authorList>
    </citation>
    <scope>NUCLEOTIDE SEQUENCE [LARGE SCALE GENOMIC DNA]</scope>
    <source>
        <strain evidence="1 2">31A1R</strain>
    </source>
</reference>
<evidence type="ECO:0000313" key="1">
    <source>
        <dbReference type="EMBL" id="MDZ5470393.1"/>
    </source>
</evidence>
<protein>
    <recommendedName>
        <fullName evidence="3">WYL domain-containing protein</fullName>
    </recommendedName>
</protein>
<dbReference type="RefSeq" id="WP_322444696.1">
    <property type="nucleotide sequence ID" value="NZ_JAXOFX010000001.1"/>
</dbReference>
<sequence>MKRLFLRSVEENLPLEMIYLSSSNQITQRRIIVREINEFTIRAYCHLRKQTRLFKIENILSLMPLTNYRRNLG</sequence>
<evidence type="ECO:0008006" key="3">
    <source>
        <dbReference type="Google" id="ProtNLM"/>
    </source>
</evidence>
<comment type="caution">
    <text evidence="1">The sequence shown here is derived from an EMBL/GenBank/DDBJ whole genome shotgun (WGS) entry which is preliminary data.</text>
</comment>
<accession>A0ABU5ITB1</accession>